<organism evidence="1">
    <name type="scientific">marine metagenome</name>
    <dbReference type="NCBI Taxonomy" id="408172"/>
    <lineage>
        <taxon>unclassified sequences</taxon>
        <taxon>metagenomes</taxon>
        <taxon>ecological metagenomes</taxon>
    </lineage>
</organism>
<protein>
    <submittedName>
        <fullName evidence="1">Uncharacterized protein</fullName>
    </submittedName>
</protein>
<evidence type="ECO:0000313" key="1">
    <source>
        <dbReference type="EMBL" id="SVC44381.1"/>
    </source>
</evidence>
<gene>
    <name evidence="1" type="ORF">METZ01_LOCUS297235</name>
</gene>
<proteinExistence type="predicted"/>
<accession>A0A382MAV7</accession>
<reference evidence="1" key="1">
    <citation type="submission" date="2018-05" db="EMBL/GenBank/DDBJ databases">
        <authorList>
            <person name="Lanie J.A."/>
            <person name="Ng W.-L."/>
            <person name="Kazmierczak K.M."/>
            <person name="Andrzejewski T.M."/>
            <person name="Davidsen T.M."/>
            <person name="Wayne K.J."/>
            <person name="Tettelin H."/>
            <person name="Glass J.I."/>
            <person name="Rusch D."/>
            <person name="Podicherti R."/>
            <person name="Tsui H.-C.T."/>
            <person name="Winkler M.E."/>
        </authorList>
    </citation>
    <scope>NUCLEOTIDE SEQUENCE</scope>
</reference>
<feature type="non-terminal residue" evidence="1">
    <location>
        <position position="23"/>
    </location>
</feature>
<sequence>MKKILALIITIFFLTNAYSAESP</sequence>
<name>A0A382MAV7_9ZZZZ</name>
<dbReference type="AlphaFoldDB" id="A0A382MAV7"/>
<dbReference type="EMBL" id="UINC01091536">
    <property type="protein sequence ID" value="SVC44381.1"/>
    <property type="molecule type" value="Genomic_DNA"/>
</dbReference>